<protein>
    <submittedName>
        <fullName evidence="3">Tetratricopeptide (TPR) repeat protein</fullName>
    </submittedName>
</protein>
<dbReference type="InterPro" id="IPR011990">
    <property type="entry name" value="TPR-like_helical_dom_sf"/>
</dbReference>
<keyword evidence="2" id="KW-1133">Transmembrane helix</keyword>
<reference evidence="3 4" key="1">
    <citation type="submission" date="2020-08" db="EMBL/GenBank/DDBJ databases">
        <title>Genomic Encyclopedia of Type Strains, Phase IV (KMG-IV): sequencing the most valuable type-strain genomes for metagenomic binning, comparative biology and taxonomic classification.</title>
        <authorList>
            <person name="Goeker M."/>
        </authorList>
    </citation>
    <scope>NUCLEOTIDE SEQUENCE [LARGE SCALE GENOMIC DNA]</scope>
    <source>
        <strain evidence="3 4">DSM 45385</strain>
    </source>
</reference>
<evidence type="ECO:0000313" key="3">
    <source>
        <dbReference type="EMBL" id="MBB5078868.1"/>
    </source>
</evidence>
<gene>
    <name evidence="3" type="ORF">HNR40_004354</name>
</gene>
<dbReference type="EMBL" id="JACHIN010000005">
    <property type="protein sequence ID" value="MBB5078868.1"/>
    <property type="molecule type" value="Genomic_DNA"/>
</dbReference>
<keyword evidence="2" id="KW-0812">Transmembrane</keyword>
<proteinExistence type="predicted"/>
<feature type="transmembrane region" description="Helical" evidence="2">
    <location>
        <begin position="309"/>
        <end position="333"/>
    </location>
</feature>
<keyword evidence="4" id="KW-1185">Reference proteome</keyword>
<keyword evidence="1" id="KW-0802">TPR repeat</keyword>
<dbReference type="PROSITE" id="PS50005">
    <property type="entry name" value="TPR"/>
    <property type="match status" value="1"/>
</dbReference>
<organism evidence="3 4">
    <name type="scientific">Nonomuraea endophytica</name>
    <dbReference type="NCBI Taxonomy" id="714136"/>
    <lineage>
        <taxon>Bacteria</taxon>
        <taxon>Bacillati</taxon>
        <taxon>Actinomycetota</taxon>
        <taxon>Actinomycetes</taxon>
        <taxon>Streptosporangiales</taxon>
        <taxon>Streptosporangiaceae</taxon>
        <taxon>Nonomuraea</taxon>
    </lineage>
</organism>
<dbReference type="Proteomes" id="UP000568380">
    <property type="component" value="Unassembled WGS sequence"/>
</dbReference>
<dbReference type="RefSeq" id="WP_184963940.1">
    <property type="nucleotide sequence ID" value="NZ_JACHIN010000005.1"/>
</dbReference>
<evidence type="ECO:0000256" key="1">
    <source>
        <dbReference type="PROSITE-ProRule" id="PRU00339"/>
    </source>
</evidence>
<name>A0A7W8A3I1_9ACTN</name>
<dbReference type="AlphaFoldDB" id="A0A7W8A3I1"/>
<evidence type="ECO:0000256" key="2">
    <source>
        <dbReference type="SAM" id="Phobius"/>
    </source>
</evidence>
<comment type="caution">
    <text evidence="3">The sequence shown here is derived from an EMBL/GenBank/DDBJ whole genome shotgun (WGS) entry which is preliminary data.</text>
</comment>
<dbReference type="InterPro" id="IPR019734">
    <property type="entry name" value="TPR_rpt"/>
</dbReference>
<feature type="repeat" description="TPR" evidence="1">
    <location>
        <begin position="207"/>
        <end position="240"/>
    </location>
</feature>
<dbReference type="SUPFAM" id="SSF48452">
    <property type="entry name" value="TPR-like"/>
    <property type="match status" value="1"/>
</dbReference>
<evidence type="ECO:0000313" key="4">
    <source>
        <dbReference type="Proteomes" id="UP000568380"/>
    </source>
</evidence>
<accession>A0A7W8A3I1</accession>
<feature type="transmembrane region" description="Helical" evidence="2">
    <location>
        <begin position="339"/>
        <end position="361"/>
    </location>
</feature>
<dbReference type="Gene3D" id="1.25.40.10">
    <property type="entry name" value="Tetratricopeptide repeat domain"/>
    <property type="match status" value="1"/>
</dbReference>
<sequence length="367" mass="40770">MTDNEFVDGESNGAAFVSSYAQMPKQERHEAIKNVLKRRIGDNSFGWIADLATIATETPLELPEVRSLVADLAWISRESGERIPDFQGTGAPANATLHHYLLIQAYVIGQRLRYDFRFEALHDKTQIWLSEFEGDALILSFAAFGALGLRLPQGLSIYKQAIASPNADRRSRHVCLSGMWHASHIADQPNELLALSDQMLGRGESDSNVFFRRASAHRRLGNFEEALEAIDHAIDMLEPGNNRVHQDYAREREFVSAMQDMRGYAKSLTSGIGREVLEVTERRIEEASEALDRQVEAAQKVVSDALLKIVEILGLFVTLLAFLIGSGAVALKATTFGEGALAMTLAVVGAIIFFVLIRIVVSFRRRR</sequence>
<keyword evidence="2" id="KW-0472">Membrane</keyword>